<feature type="region of interest" description="Disordered" evidence="1">
    <location>
        <begin position="16"/>
        <end position="36"/>
    </location>
</feature>
<dbReference type="AlphaFoldDB" id="A0A931N4Z0"/>
<dbReference type="RefSeq" id="WP_196151087.1">
    <property type="nucleotide sequence ID" value="NZ_JADMLG010000008.1"/>
</dbReference>
<proteinExistence type="predicted"/>
<reference evidence="2" key="1">
    <citation type="submission" date="2020-11" db="EMBL/GenBank/DDBJ databases">
        <title>Nocardia NEAU-351.nov., a novel actinomycete isolated from the cow dung.</title>
        <authorList>
            <person name="Zhang X."/>
        </authorList>
    </citation>
    <scope>NUCLEOTIDE SEQUENCE</scope>
    <source>
        <strain evidence="2">NEAU-351</strain>
    </source>
</reference>
<gene>
    <name evidence="2" type="ORF">IT779_21145</name>
</gene>
<accession>A0A931N4Z0</accession>
<protein>
    <submittedName>
        <fullName evidence="2">Uncharacterized protein</fullName>
    </submittedName>
</protein>
<feature type="compositionally biased region" description="Pro residues" evidence="1">
    <location>
        <begin position="17"/>
        <end position="26"/>
    </location>
</feature>
<dbReference type="EMBL" id="JADMLG010000008">
    <property type="protein sequence ID" value="MBH0778791.1"/>
    <property type="molecule type" value="Genomic_DNA"/>
</dbReference>
<evidence type="ECO:0000313" key="3">
    <source>
        <dbReference type="Proteomes" id="UP000655751"/>
    </source>
</evidence>
<evidence type="ECO:0000313" key="2">
    <source>
        <dbReference type="EMBL" id="MBH0778791.1"/>
    </source>
</evidence>
<evidence type="ECO:0000256" key="1">
    <source>
        <dbReference type="SAM" id="MobiDB-lite"/>
    </source>
</evidence>
<sequence length="99" mass="11266">MNIRANLARYYRRIAPAAPPAAPQPPEHAAADNRPDFAPLKAVRDEDGHIRLKSGQLIALEPVTREYIQHLHDHSVYPDFRAEYRAALDLLDRETTDRA</sequence>
<organism evidence="2 3">
    <name type="scientific">Nocardia bovistercoris</name>
    <dbReference type="NCBI Taxonomy" id="2785916"/>
    <lineage>
        <taxon>Bacteria</taxon>
        <taxon>Bacillati</taxon>
        <taxon>Actinomycetota</taxon>
        <taxon>Actinomycetes</taxon>
        <taxon>Mycobacteriales</taxon>
        <taxon>Nocardiaceae</taxon>
        <taxon>Nocardia</taxon>
    </lineage>
</organism>
<keyword evidence="3" id="KW-1185">Reference proteome</keyword>
<dbReference type="Proteomes" id="UP000655751">
    <property type="component" value="Unassembled WGS sequence"/>
</dbReference>
<comment type="caution">
    <text evidence="2">The sequence shown here is derived from an EMBL/GenBank/DDBJ whole genome shotgun (WGS) entry which is preliminary data.</text>
</comment>
<name>A0A931N4Z0_9NOCA</name>